<reference evidence="3 4" key="1">
    <citation type="submission" date="2018-06" db="EMBL/GenBank/DDBJ databases">
        <title>Paenibacillus imtechensis sp. nov.</title>
        <authorList>
            <person name="Pinnaka A.K."/>
            <person name="Singh H."/>
            <person name="Kaur M."/>
        </authorList>
    </citation>
    <scope>NUCLEOTIDE SEQUENCE [LARGE SCALE GENOMIC DNA]</scope>
    <source>
        <strain evidence="3 4">SMB1</strain>
    </source>
</reference>
<evidence type="ECO:0000256" key="2">
    <source>
        <dbReference type="SAM" id="Phobius"/>
    </source>
</evidence>
<dbReference type="InterPro" id="IPR010897">
    <property type="entry name" value="Spore_II_P"/>
</dbReference>
<proteinExistence type="predicted"/>
<gene>
    <name evidence="3" type="ORF">DNH61_20985</name>
</gene>
<accession>A0A2W1LHJ8</accession>
<evidence type="ECO:0000313" key="3">
    <source>
        <dbReference type="EMBL" id="PZD93964.1"/>
    </source>
</evidence>
<dbReference type="Gene3D" id="3.40.630.40">
    <property type="entry name" value="Zn-dependent exopeptidases"/>
    <property type="match status" value="1"/>
</dbReference>
<name>A0A2W1LHJ8_9BACL</name>
<dbReference type="AlphaFoldDB" id="A0A2W1LHJ8"/>
<dbReference type="OrthoDB" id="1633470at2"/>
<keyword evidence="4" id="KW-1185">Reference proteome</keyword>
<dbReference type="NCBIfam" id="TIGR02867">
    <property type="entry name" value="spore_II_P"/>
    <property type="match status" value="1"/>
</dbReference>
<feature type="transmembrane region" description="Helical" evidence="2">
    <location>
        <begin position="27"/>
        <end position="47"/>
    </location>
</feature>
<keyword evidence="2" id="KW-0812">Transmembrane</keyword>
<evidence type="ECO:0000313" key="4">
    <source>
        <dbReference type="Proteomes" id="UP000249522"/>
    </source>
</evidence>
<feature type="region of interest" description="Disordered" evidence="1">
    <location>
        <begin position="135"/>
        <end position="203"/>
    </location>
</feature>
<keyword evidence="2" id="KW-1133">Transmembrane helix</keyword>
<feature type="compositionally biased region" description="Basic and acidic residues" evidence="1">
    <location>
        <begin position="175"/>
        <end position="187"/>
    </location>
</feature>
<dbReference type="EMBL" id="QKRB01000055">
    <property type="protein sequence ID" value="PZD93964.1"/>
    <property type="molecule type" value="Genomic_DNA"/>
</dbReference>
<sequence length="424" mass="45621">MKRVTVQWHAPRSSESVRRLLVKGRTFAALSLCSMMLIVAAGLAGIFHKSSADSPISSMKGFAAAVSSALFSDMLSMELPAYESSGPAAEVSGKQAASFLVRLLTDINPSDPKSLIAGELPGLRDDSAFLLRSGTGTDVALGPEDNRPLPSEGAAEGGAEQPNEDGHAPSSGNSEPRESGEGGHEADPAEESQPDEAARQTTGGRKVVFIYHSHSRESWLPELKEGAKDPSSATKNITLVGKRLAKMLERRGVGAEHSDTDYPTAIDGYRWELSYKYSGKTVTDAMASNEDLSFFFDIHRDSQPRSVTTATINGKSYAQVYFIIGHRNPRWKENEAFATKIHNALEKAYPGISRGIWGKSAATGNGEYNQSLSTESVIIEIGGIENTLQESYRTADALAKVITDIYWEHEKVNGKQGAAKPVAS</sequence>
<keyword evidence="2" id="KW-0472">Membrane</keyword>
<comment type="caution">
    <text evidence="3">The sequence shown here is derived from an EMBL/GenBank/DDBJ whole genome shotgun (WGS) entry which is preliminary data.</text>
</comment>
<organism evidence="3 4">
    <name type="scientific">Paenibacillus sambharensis</name>
    <dbReference type="NCBI Taxonomy" id="1803190"/>
    <lineage>
        <taxon>Bacteria</taxon>
        <taxon>Bacillati</taxon>
        <taxon>Bacillota</taxon>
        <taxon>Bacilli</taxon>
        <taxon>Bacillales</taxon>
        <taxon>Paenibacillaceae</taxon>
        <taxon>Paenibacillus</taxon>
    </lineage>
</organism>
<dbReference type="Proteomes" id="UP000249522">
    <property type="component" value="Unassembled WGS sequence"/>
</dbReference>
<dbReference type="RefSeq" id="WP_111148773.1">
    <property type="nucleotide sequence ID" value="NZ_QKRB01000055.1"/>
</dbReference>
<protein>
    <submittedName>
        <fullName evidence="3">Stage II sporulation protein P</fullName>
    </submittedName>
</protein>
<dbReference type="Pfam" id="PF07454">
    <property type="entry name" value="SpoIIP"/>
    <property type="match status" value="1"/>
</dbReference>
<evidence type="ECO:0000256" key="1">
    <source>
        <dbReference type="SAM" id="MobiDB-lite"/>
    </source>
</evidence>
<dbReference type="SUPFAM" id="SSF53187">
    <property type="entry name" value="Zn-dependent exopeptidases"/>
    <property type="match status" value="1"/>
</dbReference>